<dbReference type="SUPFAM" id="SSF52540">
    <property type="entry name" value="P-loop containing nucleoside triphosphate hydrolases"/>
    <property type="match status" value="1"/>
</dbReference>
<evidence type="ECO:0000256" key="1">
    <source>
        <dbReference type="ARBA" id="ARBA00004141"/>
    </source>
</evidence>
<dbReference type="GO" id="GO:0043139">
    <property type="term" value="F:5'-3' DNA helicase activity"/>
    <property type="evidence" value="ECO:0007669"/>
    <property type="project" value="UniProtKB-EC"/>
</dbReference>
<dbReference type="InterPro" id="IPR002524">
    <property type="entry name" value="Cation_efflux"/>
</dbReference>
<dbReference type="FunFam" id="3.30.70.1350:FF:000005">
    <property type="entry name" value="Metal tolerance protein 4"/>
    <property type="match status" value="1"/>
</dbReference>
<evidence type="ECO:0000256" key="3">
    <source>
        <dbReference type="ARBA" id="ARBA00022692"/>
    </source>
</evidence>
<feature type="domain" description="DNA helicase Pif1-like DEAD-box helicase" evidence="9">
    <location>
        <begin position="714"/>
        <end position="825"/>
    </location>
</feature>
<comment type="similarity">
    <text evidence="6">Belongs to the helicase family.</text>
</comment>
<dbReference type="SUPFAM" id="SSF161111">
    <property type="entry name" value="Cation efflux protein transmembrane domain-like"/>
    <property type="match status" value="1"/>
</dbReference>
<dbReference type="Pfam" id="PF16916">
    <property type="entry name" value="ZT_dimer"/>
    <property type="match status" value="1"/>
</dbReference>
<evidence type="ECO:0000259" key="10">
    <source>
        <dbReference type="Pfam" id="PF16916"/>
    </source>
</evidence>
<dbReference type="GO" id="GO:0016787">
    <property type="term" value="F:hydrolase activity"/>
    <property type="evidence" value="ECO:0007669"/>
    <property type="project" value="UniProtKB-KW"/>
</dbReference>
<feature type="transmembrane region" description="Helical" evidence="7">
    <location>
        <begin position="230"/>
        <end position="250"/>
    </location>
</feature>
<dbReference type="PANTHER" id="PTHR43840:SF48">
    <property type="entry name" value="CATION DIFFUSION FACILITATOR FAMILY TRANSPORTER"/>
    <property type="match status" value="1"/>
</dbReference>
<keyword evidence="6" id="KW-0067">ATP-binding</keyword>
<dbReference type="GO" id="GO:0006310">
    <property type="term" value="P:DNA recombination"/>
    <property type="evidence" value="ECO:0007669"/>
    <property type="project" value="UniProtKB-KW"/>
</dbReference>
<dbReference type="Gene3D" id="2.40.50.140">
    <property type="entry name" value="Nucleic acid-binding proteins"/>
    <property type="match status" value="1"/>
</dbReference>
<feature type="transmembrane region" description="Helical" evidence="7">
    <location>
        <begin position="152"/>
        <end position="171"/>
    </location>
</feature>
<dbReference type="InterPro" id="IPR050291">
    <property type="entry name" value="CDF_Transporter"/>
</dbReference>
<feature type="transmembrane region" description="Helical" evidence="7">
    <location>
        <begin position="191"/>
        <end position="210"/>
    </location>
</feature>
<dbReference type="GO" id="GO:0006281">
    <property type="term" value="P:DNA repair"/>
    <property type="evidence" value="ECO:0007669"/>
    <property type="project" value="UniProtKB-KW"/>
</dbReference>
<dbReference type="FunFam" id="1.20.1510.10:FF:000003">
    <property type="entry name" value="Metal tolerance protein 11"/>
    <property type="match status" value="1"/>
</dbReference>
<keyword evidence="6" id="KW-0547">Nucleotide-binding</keyword>
<feature type="transmembrane region" description="Helical" evidence="7">
    <location>
        <begin position="83"/>
        <end position="102"/>
    </location>
</feature>
<keyword evidence="12" id="KW-1185">Reference proteome</keyword>
<dbReference type="NCBIfam" id="TIGR01297">
    <property type="entry name" value="CDF"/>
    <property type="match status" value="1"/>
</dbReference>
<evidence type="ECO:0000259" key="8">
    <source>
        <dbReference type="Pfam" id="PF01545"/>
    </source>
</evidence>
<dbReference type="EC" id="5.6.2.3" evidence="6"/>
<keyword evidence="2" id="KW-0813">Transport</keyword>
<evidence type="ECO:0000256" key="4">
    <source>
        <dbReference type="ARBA" id="ARBA00022989"/>
    </source>
</evidence>
<evidence type="ECO:0000259" key="9">
    <source>
        <dbReference type="Pfam" id="PF05970"/>
    </source>
</evidence>
<feature type="transmembrane region" description="Helical" evidence="7">
    <location>
        <begin position="108"/>
        <end position="131"/>
    </location>
</feature>
<dbReference type="EMBL" id="JAAIUW010000004">
    <property type="protein sequence ID" value="KAF7835638.1"/>
    <property type="molecule type" value="Genomic_DNA"/>
</dbReference>
<dbReference type="Proteomes" id="UP000634136">
    <property type="component" value="Unassembled WGS sequence"/>
</dbReference>
<accession>A0A834X028</accession>
<feature type="domain" description="Cation efflux protein cytoplasmic" evidence="10">
    <location>
        <begin position="296"/>
        <end position="358"/>
    </location>
</feature>
<keyword evidence="3 7" id="KW-0812">Transmembrane</keyword>
<dbReference type="OrthoDB" id="1751583at2759"/>
<evidence type="ECO:0000256" key="6">
    <source>
        <dbReference type="RuleBase" id="RU363044"/>
    </source>
</evidence>
<dbReference type="InterPro" id="IPR058533">
    <property type="entry name" value="Cation_efflux_TM"/>
</dbReference>
<dbReference type="Pfam" id="PF01545">
    <property type="entry name" value="Cation_efflux"/>
    <property type="match status" value="1"/>
</dbReference>
<sequence>MDSHLLCGFRLRVSINFNADAFIYVPTIFYFILGKQRKVAEYYRKQERLLEGFNEMDTMTETGCFPGSLTEDEMKQLAKSERLAVHVSNAANLVLFALKVYASVESKSLAVIASTLDSLLDLLSGFILWFTSHAMRNPNQYHYPIGKKRMQPVGIIVFASVMATLGLQILIESARQIVAKSKPDMNARQLHWMIAIMAFVTVVKFILMVYCRRFKNEIVRAYAQDHFFDVVTNSVGLAAAVLAVKFLWWIDPTGAIIIALYTINTWAKTVIENVWSLIGRTAPPDFLTKLTYLIWNHHEEIKHIDTVRAYTFGAHYFVEVDIVLPEDMLLNQAHNIGETLQVKLEQLPEVERAFVHIDFEFTHRPEHKTMGFKIAAFAKSPFAAKLTNVLKEGSVYIMSELNVGTNTGSFRASHHQFKLNLQMSTRNVEARDDNTIHQYGFEFVLAERILSPDFRQGTLVDEIKQYYDCQYISPCEASWRIFGFDINFREPAVERMPLHLPNRQGIIFSDDDPIEDVVDIASVKQTKFLAWFEANKLYSVGRELTYSQFLTKFVFKLNSREWTKRKAGYSIGRLYYFPPGLGELHYLSVLLTYVKGPTSYEDIRTINGVLHPTFKDACYAMGLLDDDKEYIDGIREASNWSSGYYLRKLFFTLLLHNTISRPEDVWEQTWLDDDRLKDIALAEIEKLLRANGRSLQDYPPMPLPNNALMNNMENVLMSEELNYDSIDRTLRDIVGNDKPECYHKPFGDKVVVFGGDFRQILPVIPRGSCQDIVLASLNSSYLWHTCKVFTLTKNMRLGTGNSAYENQDIANFAEWILKIGDGIIGDDINDEEKEIEIPDDILISNAKDLVEAIFENTHQNFEENFDNNDYIRDMAILAPTLEDVASINNYMLSLLPSEESTYLSSDSICTQEDDSELADVYTTEFLNIISGF</sequence>
<evidence type="ECO:0000313" key="11">
    <source>
        <dbReference type="EMBL" id="KAF7835638.1"/>
    </source>
</evidence>
<keyword evidence="6" id="KW-0227">DNA damage</keyword>
<dbReference type="GO" id="GO:0008324">
    <property type="term" value="F:monoatomic cation transmembrane transporter activity"/>
    <property type="evidence" value="ECO:0007669"/>
    <property type="project" value="InterPro"/>
</dbReference>
<dbReference type="SUPFAM" id="SSF160240">
    <property type="entry name" value="Cation efflux protein cytoplasmic domain-like"/>
    <property type="match status" value="1"/>
</dbReference>
<proteinExistence type="inferred from homology"/>
<dbReference type="InterPro" id="IPR027417">
    <property type="entry name" value="P-loop_NTPase"/>
</dbReference>
<keyword evidence="6" id="KW-0378">Hydrolase</keyword>
<protein>
    <recommendedName>
        <fullName evidence="6">ATP-dependent DNA helicase</fullName>
        <ecNumber evidence="6">5.6.2.3</ecNumber>
    </recommendedName>
</protein>
<gene>
    <name evidence="11" type="ORF">G2W53_010497</name>
</gene>
<dbReference type="InterPro" id="IPR012340">
    <property type="entry name" value="NA-bd_OB-fold"/>
</dbReference>
<keyword evidence="5 7" id="KW-0472">Membrane</keyword>
<dbReference type="InterPro" id="IPR027470">
    <property type="entry name" value="Cation_efflux_CTD"/>
</dbReference>
<dbReference type="InterPro" id="IPR027469">
    <property type="entry name" value="Cation_efflux_TMD_sf"/>
</dbReference>
<reference evidence="11" key="1">
    <citation type="submission" date="2020-09" db="EMBL/GenBank/DDBJ databases">
        <title>Genome-Enabled Discovery of Anthraquinone Biosynthesis in Senna tora.</title>
        <authorList>
            <person name="Kang S.-H."/>
            <person name="Pandey R.P."/>
            <person name="Lee C.-M."/>
            <person name="Sim J.-S."/>
            <person name="Jeong J.-T."/>
            <person name="Choi B.-S."/>
            <person name="Jung M."/>
            <person name="Ginzburg D."/>
            <person name="Zhao K."/>
            <person name="Won S.Y."/>
            <person name="Oh T.-J."/>
            <person name="Yu Y."/>
            <person name="Kim N.-H."/>
            <person name="Lee O.R."/>
            <person name="Lee T.-H."/>
            <person name="Bashyal P."/>
            <person name="Kim T.-S."/>
            <person name="Lee W.-H."/>
            <person name="Kawkins C."/>
            <person name="Kim C.-K."/>
            <person name="Kim J.S."/>
            <person name="Ahn B.O."/>
            <person name="Rhee S.Y."/>
            <person name="Sohng J.K."/>
        </authorList>
    </citation>
    <scope>NUCLEOTIDE SEQUENCE</scope>
    <source>
        <tissue evidence="11">Leaf</tissue>
    </source>
</reference>
<dbReference type="AlphaFoldDB" id="A0A834X028"/>
<keyword evidence="6" id="KW-0233">DNA recombination</keyword>
<evidence type="ECO:0000313" key="12">
    <source>
        <dbReference type="Proteomes" id="UP000634136"/>
    </source>
</evidence>
<dbReference type="InterPro" id="IPR010285">
    <property type="entry name" value="DNA_helicase_pif1-like_DEAD"/>
</dbReference>
<dbReference type="InterPro" id="IPR036837">
    <property type="entry name" value="Cation_efflux_CTD_sf"/>
</dbReference>
<evidence type="ECO:0000256" key="2">
    <source>
        <dbReference type="ARBA" id="ARBA00022448"/>
    </source>
</evidence>
<comment type="cofactor">
    <cofactor evidence="6">
        <name>Mg(2+)</name>
        <dbReference type="ChEBI" id="CHEBI:18420"/>
    </cofactor>
</comment>
<evidence type="ECO:0000256" key="7">
    <source>
        <dbReference type="SAM" id="Phobius"/>
    </source>
</evidence>
<dbReference type="Pfam" id="PF05970">
    <property type="entry name" value="PIF1"/>
    <property type="match status" value="1"/>
</dbReference>
<comment type="catalytic activity">
    <reaction evidence="6">
        <text>ATP + H2O = ADP + phosphate + H(+)</text>
        <dbReference type="Rhea" id="RHEA:13065"/>
        <dbReference type="ChEBI" id="CHEBI:15377"/>
        <dbReference type="ChEBI" id="CHEBI:15378"/>
        <dbReference type="ChEBI" id="CHEBI:30616"/>
        <dbReference type="ChEBI" id="CHEBI:43474"/>
        <dbReference type="ChEBI" id="CHEBI:456216"/>
        <dbReference type="EC" id="5.6.2.3"/>
    </reaction>
</comment>
<feature type="transmembrane region" description="Helical" evidence="7">
    <location>
        <begin position="15"/>
        <end position="33"/>
    </location>
</feature>
<comment type="caution">
    <text evidence="11">The sequence shown here is derived from an EMBL/GenBank/DDBJ whole genome shotgun (WGS) entry which is preliminary data.</text>
</comment>
<feature type="domain" description="Cation efflux protein transmembrane" evidence="8">
    <location>
        <begin position="86"/>
        <end position="277"/>
    </location>
</feature>
<dbReference type="GO" id="GO:0000723">
    <property type="term" value="P:telomere maintenance"/>
    <property type="evidence" value="ECO:0007669"/>
    <property type="project" value="InterPro"/>
</dbReference>
<keyword evidence="6" id="KW-0347">Helicase</keyword>
<dbReference type="Gene3D" id="3.30.70.1350">
    <property type="entry name" value="Cation efflux protein, cytoplasmic domain"/>
    <property type="match status" value="1"/>
</dbReference>
<organism evidence="11 12">
    <name type="scientific">Senna tora</name>
    <dbReference type="NCBI Taxonomy" id="362788"/>
    <lineage>
        <taxon>Eukaryota</taxon>
        <taxon>Viridiplantae</taxon>
        <taxon>Streptophyta</taxon>
        <taxon>Embryophyta</taxon>
        <taxon>Tracheophyta</taxon>
        <taxon>Spermatophyta</taxon>
        <taxon>Magnoliopsida</taxon>
        <taxon>eudicotyledons</taxon>
        <taxon>Gunneridae</taxon>
        <taxon>Pentapetalae</taxon>
        <taxon>rosids</taxon>
        <taxon>fabids</taxon>
        <taxon>Fabales</taxon>
        <taxon>Fabaceae</taxon>
        <taxon>Caesalpinioideae</taxon>
        <taxon>Cassia clade</taxon>
        <taxon>Senna</taxon>
    </lineage>
</organism>
<keyword evidence="4 7" id="KW-1133">Transmembrane helix</keyword>
<evidence type="ECO:0000256" key="5">
    <source>
        <dbReference type="ARBA" id="ARBA00023136"/>
    </source>
</evidence>
<name>A0A834X028_9FABA</name>
<dbReference type="PANTHER" id="PTHR43840">
    <property type="entry name" value="MITOCHONDRIAL METAL TRANSPORTER 1-RELATED"/>
    <property type="match status" value="1"/>
</dbReference>
<dbReference type="Gene3D" id="1.20.1510.10">
    <property type="entry name" value="Cation efflux protein transmembrane domain"/>
    <property type="match status" value="1"/>
</dbReference>
<dbReference type="GO" id="GO:0005524">
    <property type="term" value="F:ATP binding"/>
    <property type="evidence" value="ECO:0007669"/>
    <property type="project" value="UniProtKB-KW"/>
</dbReference>
<keyword evidence="6" id="KW-0234">DNA repair</keyword>
<dbReference type="GO" id="GO:0016020">
    <property type="term" value="C:membrane"/>
    <property type="evidence" value="ECO:0007669"/>
    <property type="project" value="UniProtKB-SubCell"/>
</dbReference>
<comment type="subcellular location">
    <subcellularLocation>
        <location evidence="1">Membrane</location>
        <topology evidence="1">Multi-pass membrane protein</topology>
    </subcellularLocation>
</comment>